<dbReference type="Proteomes" id="UP001491310">
    <property type="component" value="Unassembled WGS sequence"/>
</dbReference>
<name>A0ABR2YF40_9CHLO</name>
<evidence type="ECO:0000313" key="2">
    <source>
        <dbReference type="EMBL" id="KAK9904096.1"/>
    </source>
</evidence>
<keyword evidence="3" id="KW-1185">Reference proteome</keyword>
<accession>A0ABR2YF40</accession>
<dbReference type="SUPFAM" id="SSF53335">
    <property type="entry name" value="S-adenosyl-L-methionine-dependent methyltransferases"/>
    <property type="match status" value="1"/>
</dbReference>
<reference evidence="2 3" key="1">
    <citation type="journal article" date="2024" name="Nat. Commun.">
        <title>Phylogenomics reveals the evolutionary origins of lichenization in chlorophyte algae.</title>
        <authorList>
            <person name="Puginier C."/>
            <person name="Libourel C."/>
            <person name="Otte J."/>
            <person name="Skaloud P."/>
            <person name="Haon M."/>
            <person name="Grisel S."/>
            <person name="Petersen M."/>
            <person name="Berrin J.G."/>
            <person name="Delaux P.M."/>
            <person name="Dal Grande F."/>
            <person name="Keller J."/>
        </authorList>
    </citation>
    <scope>NUCLEOTIDE SEQUENCE [LARGE SCALE GENOMIC DNA]</scope>
    <source>
        <strain evidence="2 3">SAG 216-7</strain>
    </source>
</reference>
<proteinExistence type="predicted"/>
<gene>
    <name evidence="2" type="ORF">WJX75_004484</name>
</gene>
<organism evidence="2 3">
    <name type="scientific">Coccomyxa subellipsoidea</name>
    <dbReference type="NCBI Taxonomy" id="248742"/>
    <lineage>
        <taxon>Eukaryota</taxon>
        <taxon>Viridiplantae</taxon>
        <taxon>Chlorophyta</taxon>
        <taxon>core chlorophytes</taxon>
        <taxon>Trebouxiophyceae</taxon>
        <taxon>Trebouxiophyceae incertae sedis</taxon>
        <taxon>Coccomyxaceae</taxon>
        <taxon>Coccomyxa</taxon>
    </lineage>
</organism>
<comment type="caution">
    <text evidence="2">The sequence shown here is derived from an EMBL/GenBank/DDBJ whole genome shotgun (WGS) entry which is preliminary data.</text>
</comment>
<dbReference type="InterPro" id="IPR029063">
    <property type="entry name" value="SAM-dependent_MTases_sf"/>
</dbReference>
<feature type="compositionally biased region" description="Low complexity" evidence="1">
    <location>
        <begin position="449"/>
        <end position="467"/>
    </location>
</feature>
<evidence type="ECO:0000313" key="3">
    <source>
        <dbReference type="Proteomes" id="UP001491310"/>
    </source>
</evidence>
<feature type="region of interest" description="Disordered" evidence="1">
    <location>
        <begin position="413"/>
        <end position="470"/>
    </location>
</feature>
<feature type="region of interest" description="Disordered" evidence="1">
    <location>
        <begin position="492"/>
        <end position="521"/>
    </location>
</feature>
<evidence type="ECO:0008006" key="4">
    <source>
        <dbReference type="Google" id="ProtNLM"/>
    </source>
</evidence>
<dbReference type="EMBL" id="JALJOT010000013">
    <property type="protein sequence ID" value="KAK9904096.1"/>
    <property type="molecule type" value="Genomic_DNA"/>
</dbReference>
<protein>
    <recommendedName>
        <fullName evidence="4">DOT1 domain-containing protein</fullName>
    </recommendedName>
</protein>
<sequence length="521" mass="54889">MGKEDASEDIAAKVKALYYTMRSLENKLGGGEGIEGLYGTLACGGMQKVLDCMAANCGLKSTSRLVDVGAGIGRPLLHAVVGQYAASAWGVEIDRVKADKGNAFMRYAAADMKRRNADWTDFEVPSIRCAPIEEIKTLDPATHAYSFWEGVPEDSRRAFGRLFRASKTLQAVAIGQRAMRGRDPEAVMANLGFGELHLVTSFSVSMSGSGRSFTAYVFNRKGFVPPPLATCAAAAEEAAAEASLQPATPHDSRELPLIRRSSSEHTELEEEGQLAATAKIGHRTRSSSGALPPRRPYSGETSDAPSQAPAPRKPRSTAASKPPRGSRPAKHAVQMPPLRLEQEGTPLVPGDAEQPMLASGPGHLLDNSATEQLAAATRDLSSTAHAARLNLSAEQMAEVAADNCDGVREAAGNGAMEEHTPRSAKNYASQALRRSPTSGVQKACAQSPRKATAAAAKTGNRAAAKTGRGTVSMPAVGQAFRSRRAPVAALKSKFDVQSGEPAADAPRGLGIRPQSLQPSEA</sequence>
<dbReference type="Gene3D" id="3.40.50.150">
    <property type="entry name" value="Vaccinia Virus protein VP39"/>
    <property type="match status" value="1"/>
</dbReference>
<evidence type="ECO:0000256" key="1">
    <source>
        <dbReference type="SAM" id="MobiDB-lite"/>
    </source>
</evidence>
<feature type="region of interest" description="Disordered" evidence="1">
    <location>
        <begin position="262"/>
        <end position="365"/>
    </location>
</feature>